<keyword evidence="1" id="KW-0732">Signal</keyword>
<dbReference type="AlphaFoldDB" id="A0A0A1UE88"/>
<gene>
    <name evidence="2" type="ORF">EIN_246970</name>
</gene>
<protein>
    <submittedName>
        <fullName evidence="2">Uncharacterized protein</fullName>
    </submittedName>
</protein>
<reference evidence="2 3" key="1">
    <citation type="submission" date="2012-10" db="EMBL/GenBank/DDBJ databases">
        <authorList>
            <person name="Zafar N."/>
            <person name="Inman J."/>
            <person name="Hall N."/>
            <person name="Lorenzi H."/>
            <person name="Caler E."/>
        </authorList>
    </citation>
    <scope>NUCLEOTIDE SEQUENCE [LARGE SCALE GENOMIC DNA]</scope>
    <source>
        <strain evidence="2 3">IP1</strain>
    </source>
</reference>
<dbReference type="VEuPathDB" id="AmoebaDB:EIN_246970"/>
<accession>A0A0A1UE88</accession>
<evidence type="ECO:0000256" key="1">
    <source>
        <dbReference type="SAM" id="SignalP"/>
    </source>
</evidence>
<feature type="chain" id="PRO_5001980484" evidence="1">
    <location>
        <begin position="17"/>
        <end position="200"/>
    </location>
</feature>
<dbReference type="KEGG" id="eiv:EIN_246970"/>
<dbReference type="RefSeq" id="XP_004261574.1">
    <property type="nucleotide sequence ID" value="XM_004261526.1"/>
</dbReference>
<dbReference type="EMBL" id="KB206169">
    <property type="protein sequence ID" value="ELP94803.1"/>
    <property type="molecule type" value="Genomic_DNA"/>
</dbReference>
<evidence type="ECO:0000313" key="2">
    <source>
        <dbReference type="EMBL" id="ELP94803.1"/>
    </source>
</evidence>
<dbReference type="GeneID" id="14893770"/>
<evidence type="ECO:0000313" key="3">
    <source>
        <dbReference type="Proteomes" id="UP000014680"/>
    </source>
</evidence>
<sequence>MFTIILSIILLSRSESILYQDGDFGWTLNDSAFIGYGKHEVEGKTWLGGNMQISDMLKFNGEEQTINDKGLCFTSQWTSNDDSVRMKVRILPDEFRGDDDPKTGLIVRVFNKKEYCVSLEEPEFDVRIVTQVKYVSIQLYQTLENTKSFVYFNNIKFQSKYPQNNNQVSDQSIDWSANNGNDGVSSLMIAAALVLILFLF</sequence>
<organism evidence="2 3">
    <name type="scientific">Entamoeba invadens IP1</name>
    <dbReference type="NCBI Taxonomy" id="370355"/>
    <lineage>
        <taxon>Eukaryota</taxon>
        <taxon>Amoebozoa</taxon>
        <taxon>Evosea</taxon>
        <taxon>Archamoebae</taxon>
        <taxon>Mastigamoebida</taxon>
        <taxon>Entamoebidae</taxon>
        <taxon>Entamoeba</taxon>
    </lineage>
</organism>
<dbReference type="OrthoDB" id="28821at2759"/>
<name>A0A0A1UE88_ENTIV</name>
<keyword evidence="3" id="KW-1185">Reference proteome</keyword>
<dbReference type="Proteomes" id="UP000014680">
    <property type="component" value="Unassembled WGS sequence"/>
</dbReference>
<proteinExistence type="predicted"/>
<feature type="signal peptide" evidence="1">
    <location>
        <begin position="1"/>
        <end position="16"/>
    </location>
</feature>
<dbReference type="OMA" id="CIYICAF"/>